<gene>
    <name evidence="4" type="ORF">SAMN05444410_10177</name>
</gene>
<evidence type="ECO:0000256" key="1">
    <source>
        <dbReference type="ARBA" id="ARBA00023015"/>
    </source>
</evidence>
<dbReference type="PANTHER" id="PTHR47893:SF1">
    <property type="entry name" value="REGULATORY PROTEIN PCHR"/>
    <property type="match status" value="1"/>
</dbReference>
<keyword evidence="1" id="KW-0805">Transcription regulation</keyword>
<evidence type="ECO:0000313" key="5">
    <source>
        <dbReference type="Proteomes" id="UP000198711"/>
    </source>
</evidence>
<dbReference type="InterPro" id="IPR053142">
    <property type="entry name" value="PchR_regulatory_protein"/>
</dbReference>
<dbReference type="PANTHER" id="PTHR47893">
    <property type="entry name" value="REGULATORY PROTEIN PCHR"/>
    <property type="match status" value="1"/>
</dbReference>
<dbReference type="Proteomes" id="UP000198711">
    <property type="component" value="Unassembled WGS sequence"/>
</dbReference>
<dbReference type="RefSeq" id="WP_092721273.1">
    <property type="nucleotide sequence ID" value="NZ_FNNO01000001.1"/>
</dbReference>
<dbReference type="PROSITE" id="PS01124">
    <property type="entry name" value="HTH_ARAC_FAMILY_2"/>
    <property type="match status" value="1"/>
</dbReference>
<evidence type="ECO:0000313" key="4">
    <source>
        <dbReference type="EMBL" id="SDW03565.1"/>
    </source>
</evidence>
<proteinExistence type="predicted"/>
<dbReference type="InterPro" id="IPR009057">
    <property type="entry name" value="Homeodomain-like_sf"/>
</dbReference>
<organism evidence="4 5">
    <name type="scientific">Hydrobacter penzbergensis</name>
    <dbReference type="NCBI Taxonomy" id="1235997"/>
    <lineage>
        <taxon>Bacteria</taxon>
        <taxon>Pseudomonadati</taxon>
        <taxon>Bacteroidota</taxon>
        <taxon>Chitinophagia</taxon>
        <taxon>Chitinophagales</taxon>
        <taxon>Chitinophagaceae</taxon>
        <taxon>Hydrobacter</taxon>
    </lineage>
</organism>
<dbReference type="SMART" id="SM00342">
    <property type="entry name" value="HTH_ARAC"/>
    <property type="match status" value="1"/>
</dbReference>
<keyword evidence="5" id="KW-1185">Reference proteome</keyword>
<dbReference type="Gene3D" id="1.10.10.60">
    <property type="entry name" value="Homeodomain-like"/>
    <property type="match status" value="2"/>
</dbReference>
<dbReference type="EMBL" id="FNNO01000001">
    <property type="protein sequence ID" value="SDW03565.1"/>
    <property type="molecule type" value="Genomic_DNA"/>
</dbReference>
<feature type="domain" description="HTH araC/xylS-type" evidence="3">
    <location>
        <begin position="44"/>
        <end position="142"/>
    </location>
</feature>
<dbReference type="SUPFAM" id="SSF46689">
    <property type="entry name" value="Homeodomain-like"/>
    <property type="match status" value="2"/>
</dbReference>
<dbReference type="AlphaFoldDB" id="A0A8X8I7Z8"/>
<keyword evidence="2" id="KW-0804">Transcription</keyword>
<name>A0A8X8I7Z8_9BACT</name>
<evidence type="ECO:0000256" key="2">
    <source>
        <dbReference type="ARBA" id="ARBA00023163"/>
    </source>
</evidence>
<protein>
    <submittedName>
        <fullName evidence="4">AraC-type DNA-binding protein</fullName>
    </submittedName>
</protein>
<dbReference type="InterPro" id="IPR018060">
    <property type="entry name" value="HTH_AraC"/>
</dbReference>
<sequence>MKTLIVPLLGIANFWNNSSFVIVVNRLLYLMHLNLRQYDLTCLRKSKELLNKNLQKKYTISDLSSVIGMSETKLKKGFKQVYGITIGAYVRQAKLNKAKELLEQTKHSESVIARTVGYTSFPSFVKAFTKHFNEHPHSVRKAKKNT</sequence>
<reference evidence="4 5" key="1">
    <citation type="submission" date="2016-10" db="EMBL/GenBank/DDBJ databases">
        <authorList>
            <person name="Varghese N."/>
            <person name="Submissions S."/>
        </authorList>
    </citation>
    <scope>NUCLEOTIDE SEQUENCE [LARGE SCALE GENOMIC DNA]</scope>
    <source>
        <strain evidence="4 5">DSM 25353</strain>
    </source>
</reference>
<dbReference type="Pfam" id="PF12833">
    <property type="entry name" value="HTH_18"/>
    <property type="match status" value="1"/>
</dbReference>
<accession>A0A8X8I7Z8</accession>
<keyword evidence="4" id="KW-0238">DNA-binding</keyword>
<dbReference type="GO" id="GO:0043565">
    <property type="term" value="F:sequence-specific DNA binding"/>
    <property type="evidence" value="ECO:0007669"/>
    <property type="project" value="InterPro"/>
</dbReference>
<dbReference type="GO" id="GO:0003700">
    <property type="term" value="F:DNA-binding transcription factor activity"/>
    <property type="evidence" value="ECO:0007669"/>
    <property type="project" value="InterPro"/>
</dbReference>
<evidence type="ECO:0000259" key="3">
    <source>
        <dbReference type="PROSITE" id="PS01124"/>
    </source>
</evidence>
<comment type="caution">
    <text evidence="4">The sequence shown here is derived from an EMBL/GenBank/DDBJ whole genome shotgun (WGS) entry which is preliminary data.</text>
</comment>